<accession>A0A229T4P2</accession>
<dbReference type="OrthoDB" id="9816120at2"/>
<dbReference type="Gene3D" id="2.130.10.130">
    <property type="entry name" value="Integrin alpha, N-terminal"/>
    <property type="match status" value="1"/>
</dbReference>
<keyword evidence="4" id="KW-1185">Reference proteome</keyword>
<dbReference type="InterPro" id="IPR028994">
    <property type="entry name" value="Integrin_alpha_N"/>
</dbReference>
<gene>
    <name evidence="3" type="ORF">CF165_21250</name>
</gene>
<feature type="domain" description="ASPIC/UnbV" evidence="2">
    <location>
        <begin position="561"/>
        <end position="615"/>
    </location>
</feature>
<name>A0A229T4P2_9PSEU</name>
<dbReference type="EMBL" id="NMUL01000021">
    <property type="protein sequence ID" value="OXM65911.1"/>
    <property type="molecule type" value="Genomic_DNA"/>
</dbReference>
<comment type="caution">
    <text evidence="3">The sequence shown here is derived from an EMBL/GenBank/DDBJ whole genome shotgun (WGS) entry which is preliminary data.</text>
</comment>
<evidence type="ECO:0000313" key="4">
    <source>
        <dbReference type="Proteomes" id="UP000215199"/>
    </source>
</evidence>
<dbReference type="InterPro" id="IPR011519">
    <property type="entry name" value="UnbV_ASPIC"/>
</dbReference>
<evidence type="ECO:0000259" key="2">
    <source>
        <dbReference type="Pfam" id="PF07593"/>
    </source>
</evidence>
<dbReference type="InterPro" id="IPR027039">
    <property type="entry name" value="Crtac1"/>
</dbReference>
<organism evidence="3 4">
    <name type="scientific">Amycolatopsis vastitatis</name>
    <dbReference type="NCBI Taxonomy" id="1905142"/>
    <lineage>
        <taxon>Bacteria</taxon>
        <taxon>Bacillati</taxon>
        <taxon>Actinomycetota</taxon>
        <taxon>Actinomycetes</taxon>
        <taxon>Pseudonocardiales</taxon>
        <taxon>Pseudonocardiaceae</taxon>
        <taxon>Amycolatopsis</taxon>
    </lineage>
</organism>
<protein>
    <submittedName>
        <fullName evidence="3">RNA-binding protein</fullName>
    </submittedName>
</protein>
<feature type="chain" id="PRO_5013144527" evidence="1">
    <location>
        <begin position="21"/>
        <end position="644"/>
    </location>
</feature>
<reference evidence="4" key="1">
    <citation type="submission" date="2017-07" db="EMBL/GenBank/DDBJ databases">
        <title>Comparative genome mining reveals phylogenetic distribution patterns of secondary metabolites in Amycolatopsis.</title>
        <authorList>
            <person name="Adamek M."/>
            <person name="Alanjary M."/>
            <person name="Sales-Ortells H."/>
            <person name="Goodfellow M."/>
            <person name="Bull A.T."/>
            <person name="Kalinowski J."/>
            <person name="Ziemert N."/>
        </authorList>
    </citation>
    <scope>NUCLEOTIDE SEQUENCE [LARGE SCALE GENOMIC DNA]</scope>
    <source>
        <strain evidence="4">H5</strain>
    </source>
</reference>
<dbReference type="PANTHER" id="PTHR16026">
    <property type="entry name" value="CARTILAGE ACIDIC PROTEIN 1"/>
    <property type="match status" value="1"/>
</dbReference>
<dbReference type="SUPFAM" id="SSF69318">
    <property type="entry name" value="Integrin alpha N-terminal domain"/>
    <property type="match status" value="1"/>
</dbReference>
<sequence>MAAILLALSLFFVVDGQVAAQDPAPPAGGYRFQELPIAYPPGYERLPKRTVREVNPAYTRIRSWISSVGAAIAVNDLTGHGRGDGMCFVDTRTDAVVVTYTPTAPEADRFTPFVLDPAPLPMDAAMAPMGCVPGDFNGDGGMDLLVYYWGRTPVLFLAKAGAPAPAAASYLPRELVANESADGGYHGPRWNTNAVGVGDFAGDGRPALFVGNYFPDSDVLDPHGRNNVQMNTSLSSAGNAGGAHVFRWYAGTAGDQPTATYVPEPNAVPYEASTGWTLAIASADLTGSGRQDVYVANDFGQDFLLHNVSAAGHIRFSVVRGERTPVTPKSFVLGNDSFKGMGIDFADLSRRGRFDMLVSNITTAWGLEESNFVWVNQADSDAAMAKDLGAGTAPFRQEAQEYGLAWSGWSWDVKAADFRNTGDLDVVQTVGFVKGDTDRWAWLQELAMSNDNLLVNPAMWPHVEPGDDIAGHQPLAFYARGDGGKYVDISAPLGLAVPTPTRGIAIADTTGTGALDFAVARQWEAPAFYANQSPGRGAYLDLRLYRPAGGTGGMTATGTPAYGATVRVTTPDGRTRLSQLDGGSGHSGKRDFGVHFGLGAAAGPVEVQVDWRDGAGVQHRQTRPLEPGTHTFLLTDGVQEVRSR</sequence>
<dbReference type="AlphaFoldDB" id="A0A229T4P2"/>
<dbReference type="PANTHER" id="PTHR16026:SF0">
    <property type="entry name" value="CARTILAGE ACIDIC PROTEIN 1"/>
    <property type="match status" value="1"/>
</dbReference>
<dbReference type="Proteomes" id="UP000215199">
    <property type="component" value="Unassembled WGS sequence"/>
</dbReference>
<evidence type="ECO:0000313" key="3">
    <source>
        <dbReference type="EMBL" id="OXM65911.1"/>
    </source>
</evidence>
<keyword evidence="1" id="KW-0732">Signal</keyword>
<evidence type="ECO:0000256" key="1">
    <source>
        <dbReference type="SAM" id="SignalP"/>
    </source>
</evidence>
<dbReference type="Pfam" id="PF07593">
    <property type="entry name" value="UnbV_ASPIC"/>
    <property type="match status" value="1"/>
</dbReference>
<proteinExistence type="predicted"/>
<feature type="signal peptide" evidence="1">
    <location>
        <begin position="1"/>
        <end position="20"/>
    </location>
</feature>